<sequence>MRGVIAGLQIVENPCDKKRLTVRNRSIEDSLLQVPLSLRTLMRSTYRLLQCSWSKNGSFFGGELKGPQARDLKRDESLRISFITVSKSLQTSYDYGFSTCDR</sequence>
<dbReference type="Proteomes" id="UP000024635">
    <property type="component" value="Unassembled WGS sequence"/>
</dbReference>
<gene>
    <name evidence="1" type="primary">Acey_s0095.g2786</name>
    <name evidence="1" type="ORF">Y032_0095g2786</name>
</gene>
<name>A0A016TKA6_9BILA</name>
<reference evidence="2" key="1">
    <citation type="journal article" date="2015" name="Nat. Genet.">
        <title>The genome and transcriptome of the zoonotic hookworm Ancylostoma ceylanicum identify infection-specific gene families.</title>
        <authorList>
            <person name="Schwarz E.M."/>
            <person name="Hu Y."/>
            <person name="Antoshechkin I."/>
            <person name="Miller M.M."/>
            <person name="Sternberg P.W."/>
            <person name="Aroian R.V."/>
        </authorList>
    </citation>
    <scope>NUCLEOTIDE SEQUENCE</scope>
    <source>
        <strain evidence="2">HY135</strain>
    </source>
</reference>
<accession>A0A016TKA6</accession>
<dbReference type="EMBL" id="JARK01001431">
    <property type="protein sequence ID" value="EYC03140.1"/>
    <property type="molecule type" value="Genomic_DNA"/>
</dbReference>
<organism evidence="1 2">
    <name type="scientific">Ancylostoma ceylanicum</name>
    <dbReference type="NCBI Taxonomy" id="53326"/>
    <lineage>
        <taxon>Eukaryota</taxon>
        <taxon>Metazoa</taxon>
        <taxon>Ecdysozoa</taxon>
        <taxon>Nematoda</taxon>
        <taxon>Chromadorea</taxon>
        <taxon>Rhabditida</taxon>
        <taxon>Rhabditina</taxon>
        <taxon>Rhabditomorpha</taxon>
        <taxon>Strongyloidea</taxon>
        <taxon>Ancylostomatidae</taxon>
        <taxon>Ancylostomatinae</taxon>
        <taxon>Ancylostoma</taxon>
    </lineage>
</organism>
<evidence type="ECO:0000313" key="2">
    <source>
        <dbReference type="Proteomes" id="UP000024635"/>
    </source>
</evidence>
<comment type="caution">
    <text evidence="1">The sequence shown here is derived from an EMBL/GenBank/DDBJ whole genome shotgun (WGS) entry which is preliminary data.</text>
</comment>
<dbReference type="OrthoDB" id="5902130at2759"/>
<evidence type="ECO:0000313" key="1">
    <source>
        <dbReference type="EMBL" id="EYC03140.1"/>
    </source>
</evidence>
<protein>
    <submittedName>
        <fullName evidence="1">Uncharacterized protein</fullName>
    </submittedName>
</protein>
<keyword evidence="2" id="KW-1185">Reference proteome</keyword>
<proteinExistence type="predicted"/>
<dbReference type="AlphaFoldDB" id="A0A016TKA6"/>